<dbReference type="RefSeq" id="YP_012772473.1">
    <property type="nucleotide sequence ID" value="NC_111398.1"/>
</dbReference>
<reference evidence="1" key="1">
    <citation type="submission" date="2023-01" db="EMBL/GenBank/DDBJ databases">
        <authorList>
            <person name="Bringhurst R.M."/>
            <person name="Homer T.E."/>
        </authorList>
    </citation>
    <scope>NUCLEOTIDE SEQUENCE</scope>
</reference>
<dbReference type="Proteomes" id="UP001217333">
    <property type="component" value="Segment"/>
</dbReference>
<evidence type="ECO:0000313" key="1">
    <source>
        <dbReference type="EMBL" id="WCX68726.1"/>
    </source>
</evidence>
<organism evidence="1 2">
    <name type="scientific">Salmonella phage GSW6</name>
    <dbReference type="NCBI Taxonomy" id="3025422"/>
    <lineage>
        <taxon>Viruses</taxon>
        <taxon>Duplodnaviria</taxon>
        <taxon>Heunggongvirae</taxon>
        <taxon>Uroviricota</taxon>
        <taxon>Caudoviricetes</taxon>
        <taxon>Demerecviridae</taxon>
        <taxon>Markadamsvirinae</taxon>
        <taxon>Epseptimavirus</taxon>
        <taxon>Epseptimavirus GSW6</taxon>
    </lineage>
</organism>
<evidence type="ECO:0000313" key="2">
    <source>
        <dbReference type="Proteomes" id="UP001217333"/>
    </source>
</evidence>
<keyword evidence="2" id="KW-1185">Reference proteome</keyword>
<proteinExistence type="predicted"/>
<dbReference type="EMBL" id="OQ362005">
    <property type="protein sequence ID" value="WCX68726.1"/>
    <property type="molecule type" value="Genomic_DNA"/>
</dbReference>
<name>A0AAE9YH70_9CAUD</name>
<protein>
    <submittedName>
        <fullName evidence="1">Uncharacterized protein</fullName>
    </submittedName>
</protein>
<sequence>MEHEERYVVIKLSDIEEALKLGHISSSTVTSLEHIVTLIWFSRAQRGKEDLKTVVVEHDWPEYEEVWRMIENRVEFEAARQEELDKGYNEAKEHHEIHDEIFLLRGISSYCQGWNKYANEVL</sequence>
<accession>A0AAE9YH70</accession>